<dbReference type="Proteomes" id="UP000546464">
    <property type="component" value="Unassembled WGS sequence"/>
</dbReference>
<evidence type="ECO:0000259" key="4">
    <source>
        <dbReference type="SMART" id="SM00560"/>
    </source>
</evidence>
<dbReference type="AlphaFoldDB" id="A0A842H9T4"/>
<evidence type="ECO:0000256" key="3">
    <source>
        <dbReference type="SAM" id="SignalP"/>
    </source>
</evidence>
<keyword evidence="2" id="KW-1015">Disulfide bond</keyword>
<reference evidence="5 6" key="1">
    <citation type="submission" date="2020-07" db="EMBL/GenBank/DDBJ databases">
        <authorList>
            <person name="Feng X."/>
        </authorList>
    </citation>
    <scope>NUCLEOTIDE SEQUENCE [LARGE SCALE GENOMIC DNA]</scope>
    <source>
        <strain evidence="5 6">JCM31066</strain>
    </source>
</reference>
<dbReference type="Gene3D" id="2.60.120.200">
    <property type="match status" value="1"/>
</dbReference>
<sequence length="676" mass="71044">MTALAHSPVKAGSAAVLVALAVCAIASGQVAGAQVKGVEIVSPSRAVCLTDRRASVRLKAAVLAGADALAYIDNVVWSVNPAVGAVLTAESGGWANVNFSADGVYSVTASVEAEGTVHAASQTVVVGRLPAGEGLAAEWLFEGTGPVLTDTSGHGLDGQLSNSEDRGPGVAGSAYHAQALVSQKVTVEDFPSLPEVTVSAWVKADSVAGRFPRIIDGEEWVFFLGLDGSWVPSLKFARQYDTGTSIWHTPIGSIETGRWYHVAVSWKDGDEAPRLYIDGIEQLVTREREVADNAVAIVKSGTAYLGNDEAGERGLDGTLDELRVYGRELSPQDIAVLSANHAPALTAQPDSLTGGGNLWEPSIAAEDRDAPLPLSYHWDVLEAAGAWTVEDASSESPVFDFAAAGVYKVALDIDDGQSVVRYAWDIAVQGMYRVFMTMRNAALWQRAGDRVEIVLGVEPAPTEPLRLSYSLGGDAVAGEDFVPLPGEVVIQGGETRTMIEVEALTRMSGEARVLTLTLEDSGDYEAEGEAVLVAFTPYSYENWAVDYGFATGVSPAKLAPTADVNADGISNLTEYALGVDPWRDRGESVRKRLPRVSVGGDGVLSLSYIRPAGADPAFYTVGVSDSPRGMSFAPLAAPESVSTNTDGTETVTVTDSAPLGAGEQRFLLLRVSAGLL</sequence>
<protein>
    <recommendedName>
        <fullName evidence="4">LamG-like jellyroll fold domain-containing protein</fullName>
    </recommendedName>
</protein>
<feature type="domain" description="LamG-like jellyroll fold" evidence="4">
    <location>
        <begin position="194"/>
        <end position="332"/>
    </location>
</feature>
<dbReference type="SMART" id="SM00560">
    <property type="entry name" value="LamGL"/>
    <property type="match status" value="1"/>
</dbReference>
<name>A0A842H9T4_9BACT</name>
<feature type="signal peptide" evidence="3">
    <location>
        <begin position="1"/>
        <end position="33"/>
    </location>
</feature>
<gene>
    <name evidence="5" type="ORF">H5P28_02160</name>
</gene>
<dbReference type="Pfam" id="PF13385">
    <property type="entry name" value="Laminin_G_3"/>
    <property type="match status" value="1"/>
</dbReference>
<feature type="chain" id="PRO_5032849283" description="LamG-like jellyroll fold domain-containing protein" evidence="3">
    <location>
        <begin position="34"/>
        <end position="676"/>
    </location>
</feature>
<organism evidence="5 6">
    <name type="scientific">Ruficoccus amylovorans</name>
    <dbReference type="NCBI Taxonomy" id="1804625"/>
    <lineage>
        <taxon>Bacteria</taxon>
        <taxon>Pseudomonadati</taxon>
        <taxon>Verrucomicrobiota</taxon>
        <taxon>Opitutia</taxon>
        <taxon>Puniceicoccales</taxon>
        <taxon>Cerasicoccaceae</taxon>
        <taxon>Ruficoccus</taxon>
    </lineage>
</organism>
<keyword evidence="1 3" id="KW-0732">Signal</keyword>
<evidence type="ECO:0000313" key="6">
    <source>
        <dbReference type="Proteomes" id="UP000546464"/>
    </source>
</evidence>
<comment type="caution">
    <text evidence="5">The sequence shown here is derived from an EMBL/GenBank/DDBJ whole genome shotgun (WGS) entry which is preliminary data.</text>
</comment>
<dbReference type="EMBL" id="JACHVB010000012">
    <property type="protein sequence ID" value="MBC2593055.1"/>
    <property type="molecule type" value="Genomic_DNA"/>
</dbReference>
<dbReference type="InterPro" id="IPR013320">
    <property type="entry name" value="ConA-like_dom_sf"/>
</dbReference>
<dbReference type="InterPro" id="IPR006558">
    <property type="entry name" value="LamG-like"/>
</dbReference>
<evidence type="ECO:0000256" key="1">
    <source>
        <dbReference type="ARBA" id="ARBA00022729"/>
    </source>
</evidence>
<proteinExistence type="predicted"/>
<dbReference type="RefSeq" id="WP_185674054.1">
    <property type="nucleotide sequence ID" value="NZ_JACHVB010000012.1"/>
</dbReference>
<keyword evidence="6" id="KW-1185">Reference proteome</keyword>
<dbReference type="Gene3D" id="2.60.40.10">
    <property type="entry name" value="Immunoglobulins"/>
    <property type="match status" value="1"/>
</dbReference>
<evidence type="ECO:0000256" key="2">
    <source>
        <dbReference type="ARBA" id="ARBA00023157"/>
    </source>
</evidence>
<accession>A0A842H9T4</accession>
<evidence type="ECO:0000313" key="5">
    <source>
        <dbReference type="EMBL" id="MBC2593055.1"/>
    </source>
</evidence>
<dbReference type="InterPro" id="IPR013783">
    <property type="entry name" value="Ig-like_fold"/>
</dbReference>
<dbReference type="SUPFAM" id="SSF49899">
    <property type="entry name" value="Concanavalin A-like lectins/glucanases"/>
    <property type="match status" value="1"/>
</dbReference>